<proteinExistence type="predicted"/>
<dbReference type="PANTHER" id="PTHR34590:SF6">
    <property type="entry name" value="RECEPTOR-LIKE KINASE"/>
    <property type="match status" value="1"/>
</dbReference>
<evidence type="ECO:0000256" key="8">
    <source>
        <dbReference type="ARBA" id="ARBA00022840"/>
    </source>
</evidence>
<comment type="subcellular location">
    <subcellularLocation>
        <location evidence="1">Membrane</location>
        <topology evidence="1">Single-pass type I membrane protein</topology>
    </subcellularLocation>
</comment>
<evidence type="ECO:0000256" key="5">
    <source>
        <dbReference type="ARBA" id="ARBA00022729"/>
    </source>
</evidence>
<evidence type="ECO:0000256" key="4">
    <source>
        <dbReference type="ARBA" id="ARBA00022692"/>
    </source>
</evidence>
<keyword evidence="7" id="KW-0418">Kinase</keyword>
<evidence type="ECO:0000313" key="15">
    <source>
        <dbReference type="Proteomes" id="UP000694864"/>
    </source>
</evidence>
<evidence type="ECO:0000259" key="14">
    <source>
        <dbReference type="Pfam" id="PF12819"/>
    </source>
</evidence>
<evidence type="ECO:0000256" key="9">
    <source>
        <dbReference type="ARBA" id="ARBA00022989"/>
    </source>
</evidence>
<keyword evidence="11" id="KW-0325">Glycoprotein</keyword>
<dbReference type="RefSeq" id="XP_019091327.1">
    <property type="nucleotide sequence ID" value="XM_019235782.1"/>
</dbReference>
<keyword evidence="6" id="KW-0547">Nucleotide-binding</keyword>
<feature type="chain" id="PRO_5047199974" evidence="13">
    <location>
        <begin position="22"/>
        <end position="494"/>
    </location>
</feature>
<keyword evidence="3" id="KW-0808">Transferase</keyword>
<evidence type="ECO:0000256" key="2">
    <source>
        <dbReference type="ARBA" id="ARBA00022527"/>
    </source>
</evidence>
<dbReference type="InterPro" id="IPR045272">
    <property type="entry name" value="ANXUR1/2-like"/>
</dbReference>
<feature type="domain" description="Malectin-like" evidence="14">
    <location>
        <begin position="32"/>
        <end position="409"/>
    </location>
</feature>
<dbReference type="PANTHER" id="PTHR34590">
    <property type="entry name" value="OS03G0124300 PROTEIN-RELATED"/>
    <property type="match status" value="1"/>
</dbReference>
<keyword evidence="5 13" id="KW-0732">Signal</keyword>
<evidence type="ECO:0000256" key="3">
    <source>
        <dbReference type="ARBA" id="ARBA00022679"/>
    </source>
</evidence>
<evidence type="ECO:0000256" key="12">
    <source>
        <dbReference type="SAM" id="Phobius"/>
    </source>
</evidence>
<keyword evidence="4 12" id="KW-0812">Transmembrane</keyword>
<dbReference type="GeneID" id="109128793"/>
<dbReference type="Gene3D" id="2.60.120.430">
    <property type="entry name" value="Galactose-binding lectin"/>
    <property type="match status" value="2"/>
</dbReference>
<evidence type="ECO:0000256" key="13">
    <source>
        <dbReference type="SAM" id="SignalP"/>
    </source>
</evidence>
<evidence type="ECO:0000256" key="7">
    <source>
        <dbReference type="ARBA" id="ARBA00022777"/>
    </source>
</evidence>
<keyword evidence="8" id="KW-0067">ATP-binding</keyword>
<reference evidence="15" key="1">
    <citation type="journal article" date="2014" name="Nat. Commun.">
        <title>The emerging biofuel crop Camelina sativa retains a highly undifferentiated hexaploid genome structure.</title>
        <authorList>
            <person name="Kagale S."/>
            <person name="Koh C."/>
            <person name="Nixon J."/>
            <person name="Bollina V."/>
            <person name="Clarke W.E."/>
            <person name="Tuteja R."/>
            <person name="Spillane C."/>
            <person name="Robinson S.J."/>
            <person name="Links M.G."/>
            <person name="Clarke C."/>
            <person name="Higgins E.E."/>
            <person name="Huebert T."/>
            <person name="Sharpe A.G."/>
            <person name="Parkin I.A."/>
        </authorList>
    </citation>
    <scope>NUCLEOTIDE SEQUENCE [LARGE SCALE GENOMIC DNA]</scope>
    <source>
        <strain evidence="15">cv. DH55</strain>
    </source>
</reference>
<keyword evidence="9 12" id="KW-1133">Transmembrane helix</keyword>
<feature type="transmembrane region" description="Helical" evidence="12">
    <location>
        <begin position="436"/>
        <end position="456"/>
    </location>
</feature>
<keyword evidence="2" id="KW-0723">Serine/threonine-protein kinase</keyword>
<reference evidence="16" key="2">
    <citation type="submission" date="2025-08" db="UniProtKB">
        <authorList>
            <consortium name="RefSeq"/>
        </authorList>
    </citation>
    <scope>IDENTIFICATION</scope>
    <source>
        <tissue evidence="16">Leaf</tissue>
    </source>
</reference>
<evidence type="ECO:0000256" key="6">
    <source>
        <dbReference type="ARBA" id="ARBA00022741"/>
    </source>
</evidence>
<gene>
    <name evidence="16" type="primary">LOC109128793</name>
</gene>
<dbReference type="Pfam" id="PF12819">
    <property type="entry name" value="Malectin_like"/>
    <property type="match status" value="1"/>
</dbReference>
<evidence type="ECO:0000313" key="16">
    <source>
        <dbReference type="RefSeq" id="XP_019091327.1"/>
    </source>
</evidence>
<dbReference type="InterPro" id="IPR024788">
    <property type="entry name" value="Malectin-like_Carb-bd_dom"/>
</dbReference>
<evidence type="ECO:0000256" key="10">
    <source>
        <dbReference type="ARBA" id="ARBA00023136"/>
    </source>
</evidence>
<feature type="signal peptide" evidence="13">
    <location>
        <begin position="1"/>
        <end position="21"/>
    </location>
</feature>
<evidence type="ECO:0000256" key="11">
    <source>
        <dbReference type="ARBA" id="ARBA00023180"/>
    </source>
</evidence>
<keyword evidence="15" id="KW-1185">Reference proteome</keyword>
<organism evidence="15 16">
    <name type="scientific">Camelina sativa</name>
    <name type="common">False flax</name>
    <name type="synonym">Myagrum sativum</name>
    <dbReference type="NCBI Taxonomy" id="90675"/>
    <lineage>
        <taxon>Eukaryota</taxon>
        <taxon>Viridiplantae</taxon>
        <taxon>Streptophyta</taxon>
        <taxon>Embryophyta</taxon>
        <taxon>Tracheophyta</taxon>
        <taxon>Spermatophyta</taxon>
        <taxon>Magnoliopsida</taxon>
        <taxon>eudicotyledons</taxon>
        <taxon>Gunneridae</taxon>
        <taxon>Pentapetalae</taxon>
        <taxon>rosids</taxon>
        <taxon>malvids</taxon>
        <taxon>Brassicales</taxon>
        <taxon>Brassicaceae</taxon>
        <taxon>Camelineae</taxon>
        <taxon>Camelina</taxon>
    </lineage>
</organism>
<dbReference type="Proteomes" id="UP000694864">
    <property type="component" value="Chromosome 14"/>
</dbReference>
<protein>
    <submittedName>
        <fullName evidence="16">Probable receptor-like protein kinase At5g24010</fullName>
    </submittedName>
</protein>
<sequence length="494" mass="54544">MAIRIGGFLLLFSAFFAFSVAISFSPADEYLVDCGSVVDSTVDNRRFIGDDSPSNVILFSSEGSIITLQSENPAPNLLPQIYKTARVFTRQAKYEFNVADKGTLMVRLHFHRFNSSRIDFSDAQFHVTVNGYVVLSNFSGHDDDDDDDSPASSGPRVREFLIWVDVGKVVIRFVPSKDSNFAFVNAIEVISAPKDLIADVATSVSNDGTEQFSGLVRQALEVVYRVNVGGKKVTPFNDTLWRTWVPDETFLKVADASQKVYFSGRIKYRLGGATREVGPDNVYNTARVVKSNSGSVSRVNMTWELPVSSGYKYLIRLHFCDIASMSIGMLYFNIYINGNLAYQDLDISDATNYVLASPYYIDFVVDDESSASSSSSSSSSGLISVSVGPSSKSVEHAVDAILNGIEIMKMNNTMGSLDGFVSTEMILNRCPNRRNLSLFMSMVAFMCILLSVYIVIQRRKAKDGFGWLRLSDNAPEDNNSKTADRVGSEFAVKL</sequence>
<accession>A0ABM1QX39</accession>
<name>A0ABM1QX39_CAMSA</name>
<evidence type="ECO:0000256" key="1">
    <source>
        <dbReference type="ARBA" id="ARBA00004479"/>
    </source>
</evidence>
<keyword evidence="10 12" id="KW-0472">Membrane</keyword>